<protein>
    <submittedName>
        <fullName evidence="2">Uncharacterized protein</fullName>
    </submittedName>
</protein>
<gene>
    <name evidence="2" type="ORF">B0F87_103149</name>
</gene>
<evidence type="ECO:0000313" key="2">
    <source>
        <dbReference type="EMBL" id="PPK76542.1"/>
    </source>
</evidence>
<reference evidence="2 3" key="1">
    <citation type="submission" date="2018-02" db="EMBL/GenBank/DDBJ databases">
        <title>Subsurface microbial communities from deep shales in Ohio and West Virginia, USA.</title>
        <authorList>
            <person name="Wrighton K."/>
        </authorList>
    </citation>
    <scope>NUCLEOTIDE SEQUENCE [LARGE SCALE GENOMIC DNA]</scope>
    <source>
        <strain evidence="2 3">OWC-DMM</strain>
    </source>
</reference>
<comment type="caution">
    <text evidence="2">The sequence shown here is derived from an EMBL/GenBank/DDBJ whole genome shotgun (WGS) entry which is preliminary data.</text>
</comment>
<accession>A0A2S6HGE5</accession>
<dbReference type="RefSeq" id="WP_146086206.1">
    <property type="nucleotide sequence ID" value="NZ_PTIZ01000003.1"/>
</dbReference>
<sequence length="191" mass="22305">MKKNHGMLLISPWFEEEMEQKRRTEYRAPFPIILFIKGIILLLAIINPLNTLALGEVIANQEGCDKARITLLLNEIESFEEKSHFETLNTVNKDFSDIARKYILIDCDIAGLMIDLTDVGFELSKKANERTYRDVTDSERKHSLKQPYFFASILLHKDKWFRISDHILQLEIGHEFGRVKSIKAIVIYMYL</sequence>
<evidence type="ECO:0000256" key="1">
    <source>
        <dbReference type="SAM" id="Phobius"/>
    </source>
</evidence>
<organism evidence="2 3">
    <name type="scientific">Methylobacter tundripaludum</name>
    <dbReference type="NCBI Taxonomy" id="173365"/>
    <lineage>
        <taxon>Bacteria</taxon>
        <taxon>Pseudomonadati</taxon>
        <taxon>Pseudomonadota</taxon>
        <taxon>Gammaproteobacteria</taxon>
        <taxon>Methylococcales</taxon>
        <taxon>Methylococcaceae</taxon>
        <taxon>Methylobacter</taxon>
    </lineage>
</organism>
<keyword evidence="1" id="KW-0812">Transmembrane</keyword>
<name>A0A2S6HGE5_9GAMM</name>
<dbReference type="EMBL" id="PTIZ01000003">
    <property type="protein sequence ID" value="PPK76542.1"/>
    <property type="molecule type" value="Genomic_DNA"/>
</dbReference>
<evidence type="ECO:0000313" key="3">
    <source>
        <dbReference type="Proteomes" id="UP000240010"/>
    </source>
</evidence>
<keyword evidence="1" id="KW-0472">Membrane</keyword>
<dbReference type="Proteomes" id="UP000240010">
    <property type="component" value="Unassembled WGS sequence"/>
</dbReference>
<dbReference type="AlphaFoldDB" id="A0A2S6HGE5"/>
<feature type="transmembrane region" description="Helical" evidence="1">
    <location>
        <begin position="28"/>
        <end position="46"/>
    </location>
</feature>
<keyword evidence="1" id="KW-1133">Transmembrane helix</keyword>
<proteinExistence type="predicted"/>